<dbReference type="AlphaFoldDB" id="R4YUC4"/>
<dbReference type="HOGENOM" id="CLU_038151_0_1_6"/>
<evidence type="ECO:0000256" key="1">
    <source>
        <dbReference type="SAM" id="MobiDB-lite"/>
    </source>
</evidence>
<dbReference type="Proteomes" id="UP000032749">
    <property type="component" value="Chromosome"/>
</dbReference>
<dbReference type="SUPFAM" id="SSF48452">
    <property type="entry name" value="TPR-like"/>
    <property type="match status" value="2"/>
</dbReference>
<name>R4YUC4_OLEAN</name>
<feature type="compositionally biased region" description="Polar residues" evidence="1">
    <location>
        <begin position="43"/>
        <end position="56"/>
    </location>
</feature>
<dbReference type="STRING" id="698738.OLEAN_C23580"/>
<organism evidence="2 3">
    <name type="scientific">Oleispira antarctica RB-8</name>
    <dbReference type="NCBI Taxonomy" id="698738"/>
    <lineage>
        <taxon>Bacteria</taxon>
        <taxon>Pseudomonadati</taxon>
        <taxon>Pseudomonadota</taxon>
        <taxon>Gammaproteobacteria</taxon>
        <taxon>Oceanospirillales</taxon>
        <taxon>Oceanospirillaceae</taxon>
        <taxon>Oleispira</taxon>
    </lineage>
</organism>
<dbReference type="InterPro" id="IPR011990">
    <property type="entry name" value="TPR-like_helical_dom_sf"/>
</dbReference>
<gene>
    <name evidence="2" type="ORF">OLEAN_C23580</name>
</gene>
<dbReference type="Gene3D" id="1.25.40.10">
    <property type="entry name" value="Tetratricopeptide repeat domain"/>
    <property type="match status" value="3"/>
</dbReference>
<keyword evidence="3" id="KW-1185">Reference proteome</keyword>
<dbReference type="OrthoDB" id="6397696at2"/>
<evidence type="ECO:0000313" key="2">
    <source>
        <dbReference type="EMBL" id="CCK76534.1"/>
    </source>
</evidence>
<dbReference type="EMBL" id="FO203512">
    <property type="protein sequence ID" value="CCK76534.1"/>
    <property type="molecule type" value="Genomic_DNA"/>
</dbReference>
<accession>R4YUC4</accession>
<sequence length="468" mass="53046">MNRAIINNISSNKLTPSKTLSRLILTTVIAMFAAHSPTVLSEVNSNNSNAGAQEHTSAVEDKKTIKKKRVRRAQTMRPKIFKKLDEVRELTDTKRYSEAASALKSISNIKRNSYEIAMTWNMHAYMHFNQENYSAAAEAYEKIIAGKRVPESLLQTTLYSLSKLYLMQQNYKTALVTLNKWFDVVENPGAEAYVIRAQVHYQLEQFKQALPDVRHAISMTLEKGKKPRENWLLIERAVYFQNKDYVSMERCLKDLIAFYPDSASTSQYWIQLSAIYNELGKSDAELATLEAAYEQGLLSKEAQQVNLAQAMLGKDIPYKSAQILLQGMKDKSISENAKNLSLLGDALMLAKEYEQAIVVMAKAAGLSDSAKDYYKLAQIHTERQEWNQALTNIDNAIDKNIPDSKSAVPEHDARILKGLILFNMKDLLLAKAEFEMASHFTEAEKMAAQWLKYIASEEKRIAFIANTE</sequence>
<protein>
    <submittedName>
        <fullName evidence="2">TPR domain protein</fullName>
    </submittedName>
</protein>
<reference evidence="2 3" key="1">
    <citation type="journal article" date="2013" name="Nat. Commun.">
        <title>Genome sequence and functional genomic analysis of the oil-degrading bacterium Oleispira antarctica.</title>
        <authorList>
            <person name="Kube M."/>
            <person name="Chernikova T.N."/>
            <person name="Al-Ramahi Y."/>
            <person name="Beloqui A."/>
            <person name="Lopez-Cortez N."/>
            <person name="Guazzaroni M.E."/>
            <person name="Heipieper H.J."/>
            <person name="Klages S."/>
            <person name="Kotsyurbenko O.R."/>
            <person name="Langer I."/>
            <person name="Nechitaylo T.Y."/>
            <person name="Lunsdorf H."/>
            <person name="Fernandez M."/>
            <person name="Juarez S."/>
            <person name="Ciordia S."/>
            <person name="Singer A."/>
            <person name="Kagan O."/>
            <person name="Egorova O."/>
            <person name="Petit P.A."/>
            <person name="Stogios P."/>
            <person name="Kim Y."/>
            <person name="Tchigvintsev A."/>
            <person name="Flick R."/>
            <person name="Denaro R."/>
            <person name="Genovese M."/>
            <person name="Albar J.P."/>
            <person name="Reva O.N."/>
            <person name="Martinez-Gomariz M."/>
            <person name="Tran H."/>
            <person name="Ferrer M."/>
            <person name="Savchenko A."/>
            <person name="Yakunin A.F."/>
            <person name="Yakimov M.M."/>
            <person name="Golyshina O.V."/>
            <person name="Reinhardt R."/>
            <person name="Golyshin P.N."/>
        </authorList>
    </citation>
    <scope>NUCLEOTIDE SEQUENCE [LARGE SCALE GENOMIC DNA]</scope>
</reference>
<evidence type="ECO:0000313" key="3">
    <source>
        <dbReference type="Proteomes" id="UP000032749"/>
    </source>
</evidence>
<dbReference type="InterPro" id="IPR019734">
    <property type="entry name" value="TPR_rpt"/>
</dbReference>
<dbReference type="KEGG" id="oai:OLEAN_C23580"/>
<proteinExistence type="predicted"/>
<dbReference type="SMART" id="SM00028">
    <property type="entry name" value="TPR"/>
    <property type="match status" value="3"/>
</dbReference>
<feature type="region of interest" description="Disordered" evidence="1">
    <location>
        <begin position="43"/>
        <end position="64"/>
    </location>
</feature>